<proteinExistence type="predicted"/>
<dbReference type="SUPFAM" id="SSF160991">
    <property type="entry name" value="CV3147-like"/>
    <property type="match status" value="1"/>
</dbReference>
<sequence length="375" mass="39661">MVWELTEAHVEALAIGAGILGTGGGGNPYYGKLYVRRLLREGRRVCIVAPEEVPDDALVVSVGGMGAPTIGIERIHRGDEPLAALRALEQYLGRRATHLVPGEIGGANALRPLAVAALAELPVIDGDGMGRAFPELQMDTFAIYGIPATPAALADIEHNLVVFPYLRDALTLERYARAVTVQMGGAAGFAFPAMSGAELRRVVIPYTISLAVQLGEAVLSARREHADPIAAALAVTGGCLLFRGKVIDVERRLAAGFARGTMRLEGLGDDRGSELRIDFQNENLIARRDGQVIAAVPDLICLVDQETAEPVTTEVVRYGLRVAVLGIPAPAMLRTPEALAVVGPAAFGYVDVEYQPLSGIYGGDRLAAERGAATQ</sequence>
<gene>
    <name evidence="3" type="ORF">ENP47_06940</name>
</gene>
<dbReference type="InterPro" id="IPR010318">
    <property type="entry name" value="S-Me-THD_N"/>
</dbReference>
<dbReference type="Gene3D" id="3.40.1610.10">
    <property type="entry name" value="CV3147-like domain"/>
    <property type="match status" value="1"/>
</dbReference>
<comment type="caution">
    <text evidence="3">The sequence shown here is derived from an EMBL/GenBank/DDBJ whole genome shotgun (WGS) entry which is preliminary data.</text>
</comment>
<name>A0A7C1X0M0_THERO</name>
<accession>A0A7C1X0M0</accession>
<dbReference type="Pfam" id="PF06032">
    <property type="entry name" value="S-Me-THD_N"/>
    <property type="match status" value="1"/>
</dbReference>
<reference evidence="3" key="1">
    <citation type="journal article" date="2020" name="mSystems">
        <title>Genome- and Community-Level Interaction Insights into Carbon Utilization and Element Cycling Functions of Hydrothermarchaeota in Hydrothermal Sediment.</title>
        <authorList>
            <person name="Zhou Z."/>
            <person name="Liu Y."/>
            <person name="Xu W."/>
            <person name="Pan J."/>
            <person name="Luo Z.H."/>
            <person name="Li M."/>
        </authorList>
    </citation>
    <scope>NUCLEOTIDE SEQUENCE [LARGE SCALE GENOMIC DNA]</scope>
    <source>
        <strain evidence="3">SpSt-222</strain>
    </source>
</reference>
<evidence type="ECO:0000259" key="2">
    <source>
        <dbReference type="Pfam" id="PF20906"/>
    </source>
</evidence>
<protein>
    <submittedName>
        <fullName evidence="3">DUF917 domain-containing protein</fullName>
    </submittedName>
</protein>
<organism evidence="3">
    <name type="scientific">Thermomicrobium roseum</name>
    <dbReference type="NCBI Taxonomy" id="500"/>
    <lineage>
        <taxon>Bacteria</taxon>
        <taxon>Pseudomonadati</taxon>
        <taxon>Thermomicrobiota</taxon>
        <taxon>Thermomicrobia</taxon>
        <taxon>Thermomicrobiales</taxon>
        <taxon>Thermomicrobiaceae</taxon>
        <taxon>Thermomicrobium</taxon>
    </lineage>
</organism>
<evidence type="ECO:0000313" key="3">
    <source>
        <dbReference type="EMBL" id="HEF65316.1"/>
    </source>
</evidence>
<evidence type="ECO:0000259" key="1">
    <source>
        <dbReference type="Pfam" id="PF06032"/>
    </source>
</evidence>
<dbReference type="InterPro" id="IPR048350">
    <property type="entry name" value="S-Me-THD-like_C"/>
</dbReference>
<dbReference type="InterPro" id="IPR024071">
    <property type="entry name" value="S-Me-THD_C_sf"/>
</dbReference>
<dbReference type="AlphaFoldDB" id="A0A7C1X0M0"/>
<dbReference type="InterPro" id="IPR027479">
    <property type="entry name" value="S-Me-THD_N_sf"/>
</dbReference>
<dbReference type="EMBL" id="DSJL01000011">
    <property type="protein sequence ID" value="HEF65316.1"/>
    <property type="molecule type" value="Genomic_DNA"/>
</dbReference>
<feature type="domain" description="S-Me-THD N-terminal" evidence="1">
    <location>
        <begin position="9"/>
        <end position="163"/>
    </location>
</feature>
<dbReference type="Gene3D" id="2.40.390.10">
    <property type="entry name" value="CV3147-like"/>
    <property type="match status" value="1"/>
</dbReference>
<feature type="domain" description="S-Me-THD-like C-terminal" evidence="2">
    <location>
        <begin position="169"/>
        <end position="357"/>
    </location>
</feature>
<dbReference type="Pfam" id="PF20906">
    <property type="entry name" value="S-Me-THD_C"/>
    <property type="match status" value="1"/>
</dbReference>